<protein>
    <submittedName>
        <fullName evidence="2">Uncharacterized protein</fullName>
    </submittedName>
</protein>
<dbReference type="InParanoid" id="S8FM35"/>
<evidence type="ECO:0000313" key="2">
    <source>
        <dbReference type="EMBL" id="EPS99364.1"/>
    </source>
</evidence>
<dbReference type="EMBL" id="KE504157">
    <property type="protein sequence ID" value="EPS99364.1"/>
    <property type="molecule type" value="Genomic_DNA"/>
</dbReference>
<dbReference type="Proteomes" id="UP000015241">
    <property type="component" value="Unassembled WGS sequence"/>
</dbReference>
<feature type="region of interest" description="Disordered" evidence="1">
    <location>
        <begin position="168"/>
        <end position="187"/>
    </location>
</feature>
<name>S8FM35_FOMSC</name>
<dbReference type="HOGENOM" id="CLU_969891_0_0_1"/>
<gene>
    <name evidence="2" type="ORF">FOMPIDRAFT_1050649</name>
</gene>
<proteinExistence type="predicted"/>
<dbReference type="AlphaFoldDB" id="S8FM35"/>
<organism evidence="2 3">
    <name type="scientific">Fomitopsis schrenkii</name>
    <name type="common">Brown rot fungus</name>
    <dbReference type="NCBI Taxonomy" id="2126942"/>
    <lineage>
        <taxon>Eukaryota</taxon>
        <taxon>Fungi</taxon>
        <taxon>Dikarya</taxon>
        <taxon>Basidiomycota</taxon>
        <taxon>Agaricomycotina</taxon>
        <taxon>Agaricomycetes</taxon>
        <taxon>Polyporales</taxon>
        <taxon>Fomitopsis</taxon>
    </lineage>
</organism>
<evidence type="ECO:0000313" key="3">
    <source>
        <dbReference type="Proteomes" id="UP000015241"/>
    </source>
</evidence>
<keyword evidence="3" id="KW-1185">Reference proteome</keyword>
<feature type="region of interest" description="Disordered" evidence="1">
    <location>
        <begin position="1"/>
        <end position="120"/>
    </location>
</feature>
<evidence type="ECO:0000256" key="1">
    <source>
        <dbReference type="SAM" id="MobiDB-lite"/>
    </source>
</evidence>
<feature type="compositionally biased region" description="Basic and acidic residues" evidence="1">
    <location>
        <begin position="31"/>
        <end position="45"/>
    </location>
</feature>
<feature type="compositionally biased region" description="Low complexity" evidence="1">
    <location>
        <begin position="1"/>
        <end position="13"/>
    </location>
</feature>
<sequence>MSFYRSPRSSNRRGPPPPVTRPNEDGENSSDDDRPRKRLRLEGPVHRFAVKRRRNSEGDVALTESTSIDGSHDAHYRRAAKRRRMMDSAPYPHRYHYSRSPDQPLESEEDSGGEGGAVSASTAWAASTMLRDSDQEAARALISFPMRTEESSAKVPDSMVGYDDRASAEHDLTSGNESTQNVAGGSAGTDVFPMNEDGASSFGSYNNGRAEHWREVGTVEFASPESSYPDSIPGSLHRAPEPRSILGGIYQSLGATRNQISRLQGEVDSLRGDMQEALQLLRDMAHQ</sequence>
<feature type="compositionally biased region" description="Polar residues" evidence="1">
    <location>
        <begin position="173"/>
        <end position="183"/>
    </location>
</feature>
<accession>S8FM35</accession>
<reference evidence="2 3" key="1">
    <citation type="journal article" date="2012" name="Science">
        <title>The Paleozoic origin of enzymatic lignin decomposition reconstructed from 31 fungal genomes.</title>
        <authorList>
            <person name="Floudas D."/>
            <person name="Binder M."/>
            <person name="Riley R."/>
            <person name="Barry K."/>
            <person name="Blanchette R.A."/>
            <person name="Henrissat B."/>
            <person name="Martinez A.T."/>
            <person name="Otillar R."/>
            <person name="Spatafora J.W."/>
            <person name="Yadav J.S."/>
            <person name="Aerts A."/>
            <person name="Benoit I."/>
            <person name="Boyd A."/>
            <person name="Carlson A."/>
            <person name="Copeland A."/>
            <person name="Coutinho P.M."/>
            <person name="de Vries R.P."/>
            <person name="Ferreira P."/>
            <person name="Findley K."/>
            <person name="Foster B."/>
            <person name="Gaskell J."/>
            <person name="Glotzer D."/>
            <person name="Gorecki P."/>
            <person name="Heitman J."/>
            <person name="Hesse C."/>
            <person name="Hori C."/>
            <person name="Igarashi K."/>
            <person name="Jurgens J.A."/>
            <person name="Kallen N."/>
            <person name="Kersten P."/>
            <person name="Kohler A."/>
            <person name="Kuees U."/>
            <person name="Kumar T.K.A."/>
            <person name="Kuo A."/>
            <person name="LaButti K."/>
            <person name="Larrondo L.F."/>
            <person name="Lindquist E."/>
            <person name="Ling A."/>
            <person name="Lombard V."/>
            <person name="Lucas S."/>
            <person name="Lundell T."/>
            <person name="Martin R."/>
            <person name="McLaughlin D.J."/>
            <person name="Morgenstern I."/>
            <person name="Morin E."/>
            <person name="Murat C."/>
            <person name="Nagy L.G."/>
            <person name="Nolan M."/>
            <person name="Ohm R.A."/>
            <person name="Patyshakuliyeva A."/>
            <person name="Rokas A."/>
            <person name="Ruiz-Duenas F.J."/>
            <person name="Sabat G."/>
            <person name="Salamov A."/>
            <person name="Samejima M."/>
            <person name="Schmutz J."/>
            <person name="Slot J.C."/>
            <person name="St John F."/>
            <person name="Stenlid J."/>
            <person name="Sun H."/>
            <person name="Sun S."/>
            <person name="Syed K."/>
            <person name="Tsang A."/>
            <person name="Wiebenga A."/>
            <person name="Young D."/>
            <person name="Pisabarro A."/>
            <person name="Eastwood D.C."/>
            <person name="Martin F."/>
            <person name="Cullen D."/>
            <person name="Grigoriev I.V."/>
            <person name="Hibbett D.S."/>
        </authorList>
    </citation>
    <scope>NUCLEOTIDE SEQUENCE</scope>
    <source>
        <strain evidence="3">FP-58527</strain>
    </source>
</reference>